<keyword evidence="4" id="KW-1185">Reference proteome</keyword>
<dbReference type="SUPFAM" id="SSF51120">
    <property type="entry name" value="beta-Roll"/>
    <property type="match status" value="1"/>
</dbReference>
<evidence type="ECO:0000259" key="2">
    <source>
        <dbReference type="Pfam" id="PF13205"/>
    </source>
</evidence>
<accession>A0A0F3IXR0</accession>
<dbReference type="InterPro" id="IPR032812">
    <property type="entry name" value="SbsA_Ig"/>
</dbReference>
<keyword evidence="1" id="KW-0732">Signal</keyword>
<evidence type="ECO:0000313" key="3">
    <source>
        <dbReference type="EMBL" id="KJV10379.1"/>
    </source>
</evidence>
<dbReference type="Pfam" id="PF13205">
    <property type="entry name" value="Big_5"/>
    <property type="match status" value="1"/>
</dbReference>
<protein>
    <recommendedName>
        <fullName evidence="2">SbsA Ig-like domain-containing protein</fullName>
    </recommendedName>
</protein>
<sequence>NSGVTVSTLTVPTDFTPVAGQLLYIPVGLDTTGKTLPGYFISVNSPKISTSDPLDNTSGFNPKADLSITFNKEVQLGTSGNLYLYKSDGTLVEVFTVKSSLVKTTTTKLTLNPTDDLLTNGSYYIKMDAGFLKDKDGNNFAGIADTTTLNFSTGQSLTITNTGGQITVSGVATLTLVADLTAQTISGSAIGGNTANNIDLSGVTSFGAQITGNAADNVIVGTRLADTLNGGDGFDTITGGAGANSFVFNTTSTKDASATKFDTITDWRAGTDSKIDFTSDLILGTQVFVAGAGVATIGTKGVATFNAADNTLALHLAAAEAAVAGTNKATVIWQEGSDAFILISDGTVGLSTNDVVIKLTGVTVGSGLTIAGGDITLIG</sequence>
<comment type="caution">
    <text evidence="3">The sequence shown here is derived from an EMBL/GenBank/DDBJ whole genome shotgun (WGS) entry which is preliminary data.</text>
</comment>
<organism evidence="3 4">
    <name type="scientific">Elstera litoralis</name>
    <dbReference type="NCBI Taxonomy" id="552518"/>
    <lineage>
        <taxon>Bacteria</taxon>
        <taxon>Pseudomonadati</taxon>
        <taxon>Pseudomonadota</taxon>
        <taxon>Alphaproteobacteria</taxon>
        <taxon>Rhodospirillales</taxon>
        <taxon>Rhodospirillaceae</taxon>
        <taxon>Elstera</taxon>
    </lineage>
</organism>
<evidence type="ECO:0000313" key="4">
    <source>
        <dbReference type="Proteomes" id="UP000033774"/>
    </source>
</evidence>
<dbReference type="AlphaFoldDB" id="A0A0F3IXR0"/>
<dbReference type="Gene3D" id="2.150.10.10">
    <property type="entry name" value="Serralysin-like metalloprotease, C-terminal"/>
    <property type="match status" value="1"/>
</dbReference>
<dbReference type="OrthoDB" id="9816366at2"/>
<evidence type="ECO:0000256" key="1">
    <source>
        <dbReference type="ARBA" id="ARBA00022729"/>
    </source>
</evidence>
<dbReference type="Proteomes" id="UP000033774">
    <property type="component" value="Unassembled WGS sequence"/>
</dbReference>
<dbReference type="InterPro" id="IPR011049">
    <property type="entry name" value="Serralysin-like_metalloprot_C"/>
</dbReference>
<dbReference type="RefSeq" id="WP_045774944.1">
    <property type="nucleotide sequence ID" value="NZ_LAJY01000104.1"/>
</dbReference>
<proteinExistence type="predicted"/>
<reference evidence="3 4" key="1">
    <citation type="submission" date="2015-03" db="EMBL/GenBank/DDBJ databases">
        <title>Draft genome sequence of Elstera litoralis.</title>
        <authorList>
            <person name="Rahalkar M.C."/>
            <person name="Dhakephalkar P.K."/>
            <person name="Pore S.D."/>
            <person name="Arora P."/>
            <person name="Kapse N.G."/>
            <person name="Pandit P.S."/>
        </authorList>
    </citation>
    <scope>NUCLEOTIDE SEQUENCE [LARGE SCALE GENOMIC DNA]</scope>
    <source>
        <strain evidence="3 4">Dia-1</strain>
    </source>
</reference>
<name>A0A0F3IXR0_9PROT</name>
<gene>
    <name evidence="3" type="ORF">VZ95_05315</name>
</gene>
<feature type="non-terminal residue" evidence="3">
    <location>
        <position position="1"/>
    </location>
</feature>
<dbReference type="EMBL" id="LAJY01000104">
    <property type="protein sequence ID" value="KJV10379.1"/>
    <property type="molecule type" value="Genomic_DNA"/>
</dbReference>
<feature type="domain" description="SbsA Ig-like" evidence="2">
    <location>
        <begin position="44"/>
        <end position="153"/>
    </location>
</feature>